<proteinExistence type="predicted"/>
<name>A0ACB9SQK8_HOLOL</name>
<protein>
    <submittedName>
        <fullName evidence="1">Synaptic vesicle glycoprotein 2</fullName>
    </submittedName>
</protein>
<sequence>MKEKSIFTIKTIEDENSKATFETAISATGFGKFNYLVLILSVPCGWAAMMDTTSMSYVAPAAHCHLEMTLEQRGLLNGITYLGMISSALAWGFLADTLGRKKILVTGYLVDAIFVIIAGLSQTYGMLLLAKFFTGLIINGPFAALTTAVSEFHCAKYRARVIMVLGVIYSFAQFLIPGLAWLVIPQHIDYDLLNGNFKLHSWNFFILICAIPSLICSIGHSFLPESPKFLMTVGRNDEALEVFKKVYSYNTGLHPDTFPIKSLINETELNTGGKHGGTVTANRTKIQALKEGWQQIAPIFFPPHLWKIALAATIQSGFMLGANTIRLWLPQIFTIISDYQMLHPNTSASLCTMLGIATTNNNNVTTTQCIVNALADSIYINSMIVAGTAVIAYATASVFINRIGRKPSTISLSILSATVAILMYFAQNSTMVVALACMNIASIGICCNIELAIVVDMFPTTLRAVAISITLMIGRCGAMFGNLLFPYLLGLGCLPPFLMISCIIFICSLLSILLPKTDMKALE</sequence>
<comment type="caution">
    <text evidence="1">The sequence shown here is derived from an EMBL/GenBank/DDBJ whole genome shotgun (WGS) entry which is preliminary data.</text>
</comment>
<gene>
    <name evidence="1" type="ORF">MML48_7g00003689</name>
</gene>
<accession>A0ACB9SQK8</accession>
<evidence type="ECO:0000313" key="2">
    <source>
        <dbReference type="Proteomes" id="UP001056778"/>
    </source>
</evidence>
<reference evidence="1" key="1">
    <citation type="submission" date="2022-04" db="EMBL/GenBank/DDBJ databases">
        <title>Chromosome-scale genome assembly of Holotrichia oblita Faldermann.</title>
        <authorList>
            <person name="Rongchong L."/>
        </authorList>
    </citation>
    <scope>NUCLEOTIDE SEQUENCE</scope>
    <source>
        <strain evidence="1">81SQS9</strain>
    </source>
</reference>
<dbReference type="Proteomes" id="UP001056778">
    <property type="component" value="Chromosome 7"/>
</dbReference>
<organism evidence="1 2">
    <name type="scientific">Holotrichia oblita</name>
    <name type="common">Chafer beetle</name>
    <dbReference type="NCBI Taxonomy" id="644536"/>
    <lineage>
        <taxon>Eukaryota</taxon>
        <taxon>Metazoa</taxon>
        <taxon>Ecdysozoa</taxon>
        <taxon>Arthropoda</taxon>
        <taxon>Hexapoda</taxon>
        <taxon>Insecta</taxon>
        <taxon>Pterygota</taxon>
        <taxon>Neoptera</taxon>
        <taxon>Endopterygota</taxon>
        <taxon>Coleoptera</taxon>
        <taxon>Polyphaga</taxon>
        <taxon>Scarabaeiformia</taxon>
        <taxon>Scarabaeidae</taxon>
        <taxon>Melolonthinae</taxon>
        <taxon>Holotrichia</taxon>
    </lineage>
</organism>
<keyword evidence="2" id="KW-1185">Reference proteome</keyword>
<evidence type="ECO:0000313" key="1">
    <source>
        <dbReference type="EMBL" id="KAI4457437.1"/>
    </source>
</evidence>
<dbReference type="EMBL" id="CM043021">
    <property type="protein sequence ID" value="KAI4457437.1"/>
    <property type="molecule type" value="Genomic_DNA"/>
</dbReference>